<name>A0A445I330_GLYSO</name>
<protein>
    <submittedName>
        <fullName evidence="2">Uncharacterized protein</fullName>
    </submittedName>
</protein>
<feature type="region of interest" description="Disordered" evidence="1">
    <location>
        <begin position="275"/>
        <end position="324"/>
    </location>
</feature>
<feature type="compositionally biased region" description="Low complexity" evidence="1">
    <location>
        <begin position="312"/>
        <end position="324"/>
    </location>
</feature>
<organism evidence="2 3">
    <name type="scientific">Glycine soja</name>
    <name type="common">Wild soybean</name>
    <dbReference type="NCBI Taxonomy" id="3848"/>
    <lineage>
        <taxon>Eukaryota</taxon>
        <taxon>Viridiplantae</taxon>
        <taxon>Streptophyta</taxon>
        <taxon>Embryophyta</taxon>
        <taxon>Tracheophyta</taxon>
        <taxon>Spermatophyta</taxon>
        <taxon>Magnoliopsida</taxon>
        <taxon>eudicotyledons</taxon>
        <taxon>Gunneridae</taxon>
        <taxon>Pentapetalae</taxon>
        <taxon>rosids</taxon>
        <taxon>fabids</taxon>
        <taxon>Fabales</taxon>
        <taxon>Fabaceae</taxon>
        <taxon>Papilionoideae</taxon>
        <taxon>50 kb inversion clade</taxon>
        <taxon>NPAAA clade</taxon>
        <taxon>indigoferoid/millettioid clade</taxon>
        <taxon>Phaseoleae</taxon>
        <taxon>Glycine</taxon>
        <taxon>Glycine subgen. Soja</taxon>
    </lineage>
</organism>
<sequence>MGKWDHRPWRRFFRRRRSPVRPPTFYDINAPLPEYWQDGIPLWEKKYCTIVGLVPWQKIVDSKMFVYCHSNVFDWNDSAAEEAFQNAKSHYWAKINSLPCDISLPDPDTYINQIDWSPYIDPDLIKEIDGAFFIVPDEEQENAMKNKRTKTSLNDENPWECTDTPLSTALENNEVQGWNQGNSGDVDNTDNPWECSITCGNGGLTDNAWEGGPVKSWGWNEEKGHNNQCKDWNSGNSQDKVWGKARDSSWCQQQSNNLANFGNSSWHCKSSQQNVTPMKTGWRNRGANVSGWKQQEKAGVSRRNYGGGWTAQNKGNQWNQGNQWREGSHRHTLGYNGCQFQRDGCQTGHYWGKERSKKRDFFP</sequence>
<dbReference type="Proteomes" id="UP000289340">
    <property type="component" value="Chromosome 11"/>
</dbReference>
<proteinExistence type="predicted"/>
<feature type="compositionally biased region" description="Polar residues" evidence="1">
    <location>
        <begin position="226"/>
        <end position="239"/>
    </location>
</feature>
<dbReference type="EMBL" id="QZWG01000011">
    <property type="protein sequence ID" value="RZB80551.1"/>
    <property type="molecule type" value="Genomic_DNA"/>
</dbReference>
<evidence type="ECO:0000313" key="3">
    <source>
        <dbReference type="Proteomes" id="UP000289340"/>
    </source>
</evidence>
<gene>
    <name evidence="2" type="ORF">D0Y65_030308</name>
</gene>
<dbReference type="AlphaFoldDB" id="A0A445I330"/>
<accession>A0A445I330</accession>
<comment type="caution">
    <text evidence="2">The sequence shown here is derived from an EMBL/GenBank/DDBJ whole genome shotgun (WGS) entry which is preliminary data.</text>
</comment>
<keyword evidence="3" id="KW-1185">Reference proteome</keyword>
<evidence type="ECO:0000256" key="1">
    <source>
        <dbReference type="SAM" id="MobiDB-lite"/>
    </source>
</evidence>
<reference evidence="2 3" key="1">
    <citation type="submission" date="2018-09" db="EMBL/GenBank/DDBJ databases">
        <title>A high-quality reference genome of wild soybean provides a powerful tool to mine soybean genomes.</title>
        <authorList>
            <person name="Xie M."/>
            <person name="Chung C.Y.L."/>
            <person name="Li M.-W."/>
            <person name="Wong F.-L."/>
            <person name="Chan T.-F."/>
            <person name="Lam H.-M."/>
        </authorList>
    </citation>
    <scope>NUCLEOTIDE SEQUENCE [LARGE SCALE GENOMIC DNA]</scope>
    <source>
        <strain evidence="3">cv. W05</strain>
        <tissue evidence="2">Hypocotyl of etiolated seedlings</tissue>
    </source>
</reference>
<dbReference type="Gramene" id="XM_028332343.1">
    <property type="protein sequence ID" value="XP_028188144.1"/>
    <property type="gene ID" value="LOC114374674"/>
</dbReference>
<evidence type="ECO:0000313" key="2">
    <source>
        <dbReference type="EMBL" id="RZB80551.1"/>
    </source>
</evidence>
<dbReference type="PANTHER" id="PTHR34567:SF9">
    <property type="entry name" value="CONTAINING PROTEIN, PUTATIVE-RELATED"/>
    <property type="match status" value="1"/>
</dbReference>
<dbReference type="PANTHER" id="PTHR34567">
    <property type="entry name" value="FK506-BINDING-LIKE PROTEIN"/>
    <property type="match status" value="1"/>
</dbReference>
<feature type="region of interest" description="Disordered" evidence="1">
    <location>
        <begin position="222"/>
        <end position="241"/>
    </location>
</feature>